<name>K1U155_9ZZZZ</name>
<feature type="domain" description="Sialidase" evidence="1">
    <location>
        <begin position="41"/>
        <end position="163"/>
    </location>
</feature>
<feature type="non-terminal residue" evidence="2">
    <location>
        <position position="172"/>
    </location>
</feature>
<dbReference type="CDD" id="cd15482">
    <property type="entry name" value="Sialidase_non-viral"/>
    <property type="match status" value="1"/>
</dbReference>
<feature type="non-terminal residue" evidence="2">
    <location>
        <position position="1"/>
    </location>
</feature>
<evidence type="ECO:0000313" key="2">
    <source>
        <dbReference type="EMBL" id="EKC78997.1"/>
    </source>
</evidence>
<dbReference type="SUPFAM" id="SSF50939">
    <property type="entry name" value="Sialidases"/>
    <property type="match status" value="1"/>
</dbReference>
<proteinExistence type="predicted"/>
<dbReference type="EMBL" id="AJWY01001955">
    <property type="protein sequence ID" value="EKC78997.1"/>
    <property type="molecule type" value="Genomic_DNA"/>
</dbReference>
<dbReference type="InterPro" id="IPR011040">
    <property type="entry name" value="Sialidase"/>
</dbReference>
<keyword evidence="2" id="KW-0378">Hydrolase</keyword>
<protein>
    <submittedName>
        <fullName evidence="2">Six-hairpin glycosidase</fullName>
    </submittedName>
</protein>
<dbReference type="AlphaFoldDB" id="K1U155"/>
<dbReference type="GO" id="GO:0016798">
    <property type="term" value="F:hydrolase activity, acting on glycosyl bonds"/>
    <property type="evidence" value="ECO:0007669"/>
    <property type="project" value="UniProtKB-KW"/>
</dbReference>
<keyword evidence="2" id="KW-0326">Glycosidase</keyword>
<organism evidence="2">
    <name type="scientific">human gut metagenome</name>
    <dbReference type="NCBI Taxonomy" id="408170"/>
    <lineage>
        <taxon>unclassified sequences</taxon>
        <taxon>metagenomes</taxon>
        <taxon>organismal metagenomes</taxon>
    </lineage>
</organism>
<sequence>YRMQWVEEADRNDPLIPLHKEYKAYCDYTLPDGRLVSLWKHALTSISEDGGNTWAQPVERAKGFVNSNAKIWGQRLSDGTYATVYNPSEFRWPLAISLSKDGLEYTTLNLVHGEITPMRYGGNYKSFGPQYVRGIQEGNGTPPDGDLWVTYSMNKGGHVGFSYPCARPRTCQ</sequence>
<evidence type="ECO:0000259" key="1">
    <source>
        <dbReference type="Pfam" id="PF13088"/>
    </source>
</evidence>
<reference evidence="2" key="1">
    <citation type="journal article" date="2013" name="Environ. Microbiol.">
        <title>Microbiota from the distal guts of lean and obese adolescents exhibit partial functional redundancy besides clear differences in community structure.</title>
        <authorList>
            <person name="Ferrer M."/>
            <person name="Ruiz A."/>
            <person name="Lanza F."/>
            <person name="Haange S.B."/>
            <person name="Oberbach A."/>
            <person name="Till H."/>
            <person name="Bargiela R."/>
            <person name="Campoy C."/>
            <person name="Segura M.T."/>
            <person name="Richter M."/>
            <person name="von Bergen M."/>
            <person name="Seifert J."/>
            <person name="Suarez A."/>
        </authorList>
    </citation>
    <scope>NUCLEOTIDE SEQUENCE</scope>
</reference>
<comment type="caution">
    <text evidence="2">The sequence shown here is derived from an EMBL/GenBank/DDBJ whole genome shotgun (WGS) entry which is preliminary data.</text>
</comment>
<gene>
    <name evidence="2" type="ORF">LEA_02907</name>
</gene>
<dbReference type="InterPro" id="IPR036278">
    <property type="entry name" value="Sialidase_sf"/>
</dbReference>
<accession>K1U155</accession>
<dbReference type="Pfam" id="PF13088">
    <property type="entry name" value="BNR_2"/>
    <property type="match status" value="1"/>
</dbReference>